<protein>
    <submittedName>
        <fullName evidence="8">Fusaric acid resistance protein-like-domain-containing protein</fullName>
    </submittedName>
</protein>
<evidence type="ECO:0000256" key="3">
    <source>
        <dbReference type="ARBA" id="ARBA00022989"/>
    </source>
</evidence>
<feature type="region of interest" description="Disordered" evidence="5">
    <location>
        <begin position="108"/>
        <end position="144"/>
    </location>
</feature>
<keyword evidence="3 6" id="KW-1133">Transmembrane helix</keyword>
<keyword evidence="2 6" id="KW-0812">Transmembrane</keyword>
<keyword evidence="9" id="KW-1185">Reference proteome</keyword>
<dbReference type="InterPro" id="IPR049453">
    <property type="entry name" value="Memb_transporter_dom"/>
</dbReference>
<feature type="transmembrane region" description="Helical" evidence="6">
    <location>
        <begin position="797"/>
        <end position="815"/>
    </location>
</feature>
<feature type="compositionally biased region" description="Polar residues" evidence="5">
    <location>
        <begin position="128"/>
        <end position="144"/>
    </location>
</feature>
<dbReference type="Pfam" id="PF13515">
    <property type="entry name" value="FUSC_2"/>
    <property type="match status" value="1"/>
</dbReference>
<organism evidence="8 9">
    <name type="scientific">Phyllosticta citricarpa</name>
    <dbReference type="NCBI Taxonomy" id="55181"/>
    <lineage>
        <taxon>Eukaryota</taxon>
        <taxon>Fungi</taxon>
        <taxon>Dikarya</taxon>
        <taxon>Ascomycota</taxon>
        <taxon>Pezizomycotina</taxon>
        <taxon>Dothideomycetes</taxon>
        <taxon>Dothideomycetes incertae sedis</taxon>
        <taxon>Botryosphaeriales</taxon>
        <taxon>Phyllostictaceae</taxon>
        <taxon>Phyllosticta</taxon>
    </lineage>
</organism>
<feature type="domain" description="Integral membrane bound transporter" evidence="7">
    <location>
        <begin position="743"/>
        <end position="879"/>
    </location>
</feature>
<proteinExistence type="predicted"/>
<feature type="transmembrane region" description="Helical" evidence="6">
    <location>
        <begin position="218"/>
        <end position="241"/>
    </location>
</feature>
<feature type="region of interest" description="Disordered" evidence="5">
    <location>
        <begin position="484"/>
        <end position="510"/>
    </location>
</feature>
<comment type="subcellular location">
    <subcellularLocation>
        <location evidence="1">Membrane</location>
        <topology evidence="1">Multi-pass membrane protein</topology>
    </subcellularLocation>
</comment>
<feature type="transmembrane region" description="Helical" evidence="6">
    <location>
        <begin position="822"/>
        <end position="841"/>
    </location>
</feature>
<feature type="transmembrane region" description="Helical" evidence="6">
    <location>
        <begin position="775"/>
        <end position="791"/>
    </location>
</feature>
<accession>A0ABR1MLL8</accession>
<comment type="caution">
    <text evidence="8">The sequence shown here is derived from an EMBL/GenBank/DDBJ whole genome shotgun (WGS) entry which is preliminary data.</text>
</comment>
<evidence type="ECO:0000256" key="4">
    <source>
        <dbReference type="ARBA" id="ARBA00023136"/>
    </source>
</evidence>
<evidence type="ECO:0000313" key="8">
    <source>
        <dbReference type="EMBL" id="KAK7552663.1"/>
    </source>
</evidence>
<feature type="transmembrane region" description="Helical" evidence="6">
    <location>
        <begin position="309"/>
        <end position="330"/>
    </location>
</feature>
<feature type="transmembrane region" description="Helical" evidence="6">
    <location>
        <begin position="247"/>
        <end position="269"/>
    </location>
</feature>
<dbReference type="PANTHER" id="PTHR47804:SF1">
    <property type="entry name" value="DUF2421 DOMAIN-CONTAINING PROTEIN"/>
    <property type="match status" value="1"/>
</dbReference>
<feature type="transmembrane region" description="Helical" evidence="6">
    <location>
        <begin position="861"/>
        <end position="884"/>
    </location>
</feature>
<dbReference type="PANTHER" id="PTHR47804">
    <property type="entry name" value="60S RIBOSOMAL PROTEIN L19"/>
    <property type="match status" value="1"/>
</dbReference>
<dbReference type="InterPro" id="IPR052430">
    <property type="entry name" value="IVT-Associated"/>
</dbReference>
<keyword evidence="4 6" id="KW-0472">Membrane</keyword>
<dbReference type="Proteomes" id="UP001365128">
    <property type="component" value="Unassembled WGS sequence"/>
</dbReference>
<gene>
    <name evidence="8" type="ORF">IWX46DRAFT_351467</name>
</gene>
<evidence type="ECO:0000313" key="9">
    <source>
        <dbReference type="Proteomes" id="UP001365128"/>
    </source>
</evidence>
<dbReference type="EMBL" id="JBBPDW010000005">
    <property type="protein sequence ID" value="KAK7552663.1"/>
    <property type="molecule type" value="Genomic_DNA"/>
</dbReference>
<evidence type="ECO:0000256" key="5">
    <source>
        <dbReference type="SAM" id="MobiDB-lite"/>
    </source>
</evidence>
<evidence type="ECO:0000256" key="2">
    <source>
        <dbReference type="ARBA" id="ARBA00022692"/>
    </source>
</evidence>
<feature type="transmembrane region" description="Helical" evidence="6">
    <location>
        <begin position="276"/>
        <end position="294"/>
    </location>
</feature>
<evidence type="ECO:0000256" key="6">
    <source>
        <dbReference type="SAM" id="Phobius"/>
    </source>
</evidence>
<evidence type="ECO:0000259" key="7">
    <source>
        <dbReference type="Pfam" id="PF13515"/>
    </source>
</evidence>
<reference evidence="8 9" key="1">
    <citation type="submission" date="2024-04" db="EMBL/GenBank/DDBJ databases">
        <title>Phyllosticta paracitricarpa is synonymous to the EU quarantine fungus P. citricarpa based on phylogenomic analyses.</title>
        <authorList>
            <consortium name="Lawrence Berkeley National Laboratory"/>
            <person name="Van Ingen-Buijs V.A."/>
            <person name="Van Westerhoven A.C."/>
            <person name="Haridas S."/>
            <person name="Skiadas P."/>
            <person name="Martin F."/>
            <person name="Groenewald J.Z."/>
            <person name="Crous P.W."/>
            <person name="Seidl M.F."/>
        </authorList>
    </citation>
    <scope>NUCLEOTIDE SEQUENCE [LARGE SCALE GENOMIC DNA]</scope>
    <source>
        <strain evidence="8 9">CBS 122670</strain>
    </source>
</reference>
<sequence>MVARGFLSFCFFAAIPHPTRRRDVVKAPALAGSHPGPPQASCAHRPSTLSTPLCLPLDHAKPSQLLLPHAVQGDMNGNSRPLNSRRWQRPTLRQATFILPSTGERIRRAFTLRSPPPEEDDERAPLLGNNSPSPAAQKQNPTVQRVKNVSQKAYGLVTSKVAIELFKCSIAYLLGSMATFVPPISAFLGDNDGKHMVATVTVYFHPARSTGSMIEATYLALIAFVYATVISFASMAVTIAFRHLHLLQLGHAIVLALFLGGGFGLIGWIKQKLGNPLVNVACSLTSLALITVLTKEGAVQAGHFSYNKIFQVLKMVIMGIAASFCVNVLIRPYSARKLLRDNLRKGTDSLGDMLTMITRSFLSGSEEELKHPEYLDASKNYKAVFNLMKKNLGEAKNEHFVLGTEKEYRIEARLVKCMERLSQNIGALRGAALTQFTLISKPPSAGTNTPLTRVNSTDFHFPTLPSPHHSQTGLSHLAAIEELGEESSSDGHEGHMSNSATSYPASGTHTAESPSDIFTMFISHLGPSMKSLAFTLKEVLDELPFGPPPEYKIAVNSNFRGSLIEANELFKKARREALAAIYANRSLNRSRPVEVLADYEEVAASCGYFSSALQDFAEEMIVYLDILEELKSNLEQSPRKRSWNWILFWRKTKTETVEEYRPDTPDIVEHNETQGLSHGMPDLTRRQTDFNQVEKVHRKAKLTYRLWQYFGFLRREDIKYAIKVGVGAMLYAMWSYIPETRPIYSHWRGEWGLVSYMLVCSMTIGASNTTGIQRFAGTCLGAVFAVVAWTASRGNAYALAFFGWMVSIYCFNFIVAKGKGPMGRFILLTYNLSCLYAYTLSVREAEGDDDEGGDTPAIFEIALHRVVAVISGCIWGIVITRVIWPNSARQKIKDGICILWLRMGLIWKRDPLAMLVEGASKYSYMDIRESIELQRFLTHLEALRKAATSEFELSGPFPNKIYGNLLSTTGRMLDAFHAMNVLITKDLKATPGERELLHYTRKERIQLSSRISHLFSVMASSMKMEYPLNDALPSVEHTRDRLLAKIFEFRKNAAETDSNVATDEDYELLYAYALVTGQLAQDISTLGQDIEQLYGVLNEDNLKLQ</sequence>
<feature type="transmembrane region" description="Helical" evidence="6">
    <location>
        <begin position="170"/>
        <end position="188"/>
    </location>
</feature>
<name>A0ABR1MLL8_9PEZI</name>
<feature type="compositionally biased region" description="Polar residues" evidence="5">
    <location>
        <begin position="496"/>
        <end position="510"/>
    </location>
</feature>
<evidence type="ECO:0000256" key="1">
    <source>
        <dbReference type="ARBA" id="ARBA00004141"/>
    </source>
</evidence>